<gene>
    <name evidence="3" type="ORF">BEH_26550</name>
</gene>
<dbReference type="Proteomes" id="UP000036202">
    <property type="component" value="Plasmid pbeh6"/>
</dbReference>
<dbReference type="OrthoDB" id="1648451at2"/>
<accession>A0A2S1LZV7</accession>
<dbReference type="GO" id="GO:0006281">
    <property type="term" value="P:DNA repair"/>
    <property type="evidence" value="ECO:0007669"/>
    <property type="project" value="TreeGrafter"/>
</dbReference>
<protein>
    <submittedName>
        <fullName evidence="3">Hydrolase</fullName>
    </submittedName>
</protein>
<proteinExistence type="predicted"/>
<dbReference type="InterPro" id="IPR036412">
    <property type="entry name" value="HAD-like_sf"/>
</dbReference>
<evidence type="ECO:0000313" key="4">
    <source>
        <dbReference type="Proteomes" id="UP000036202"/>
    </source>
</evidence>
<evidence type="ECO:0000313" key="3">
    <source>
        <dbReference type="EMBL" id="AWG44348.1"/>
    </source>
</evidence>
<sequence length="219" mass="25959">MSLKYKCLILDHDDTAVKSTPDIHYPSFVQALKELRPNEKPITFEEFVGYCFNPGFSSLCKDIIQFTEIEQQHQQRIWKKYTESQVPDFYEHFPEIIQEFKERGGIVTVVSHSERNRIERDYSIHCGFSPDEIFGWELEEHQRKPYPYPIKQILARFNLRETEVLVLDDLKPGMMMARSCNVDFAAAGWSHSIPEIKKQMKLEADYYFETVEEFKNFIL</sequence>
<organism evidence="3 4">
    <name type="scientific">Priestia filamentosa</name>
    <dbReference type="NCBI Taxonomy" id="1402861"/>
    <lineage>
        <taxon>Bacteria</taxon>
        <taxon>Bacillati</taxon>
        <taxon>Bacillota</taxon>
        <taxon>Bacilli</taxon>
        <taxon>Bacillales</taxon>
        <taxon>Bacillaceae</taxon>
        <taxon>Priestia</taxon>
    </lineage>
</organism>
<dbReference type="InterPro" id="IPR023198">
    <property type="entry name" value="PGP-like_dom2"/>
</dbReference>
<dbReference type="AlphaFoldDB" id="A0A2S1LZV7"/>
<dbReference type="Gene3D" id="1.10.150.240">
    <property type="entry name" value="Putative phosphatase, domain 2"/>
    <property type="match status" value="1"/>
</dbReference>
<keyword evidence="2" id="KW-0460">Magnesium</keyword>
<dbReference type="InterPro" id="IPR050155">
    <property type="entry name" value="HAD-like_hydrolase_sf"/>
</dbReference>
<dbReference type="EMBL" id="CP015328">
    <property type="protein sequence ID" value="AWG44348.1"/>
    <property type="molecule type" value="Genomic_DNA"/>
</dbReference>
<reference evidence="3 4" key="1">
    <citation type="journal article" date="2015" name="PLoS ONE">
        <title>Genome Sequence of Bacillus endophyticus and Analysis of Its Companion Mechanism in the Ketogulonigenium vulgare-Bacillus Strain Consortium.</title>
        <authorList>
            <person name="Jia N."/>
            <person name="Du J."/>
            <person name="Ding M.Z."/>
            <person name="Gao F."/>
            <person name="Yuan Y.J."/>
        </authorList>
    </citation>
    <scope>NUCLEOTIDE SEQUENCE [LARGE SCALE GENOMIC DNA]</scope>
    <source>
        <strain evidence="3 4">Hbe603</strain>
        <plasmid evidence="4">pbeh6</plasmid>
    </source>
</reference>
<dbReference type="Gene3D" id="3.40.50.1000">
    <property type="entry name" value="HAD superfamily/HAD-like"/>
    <property type="match status" value="1"/>
</dbReference>
<dbReference type="GO" id="GO:0008967">
    <property type="term" value="F:phosphoglycolate phosphatase activity"/>
    <property type="evidence" value="ECO:0007669"/>
    <property type="project" value="TreeGrafter"/>
</dbReference>
<keyword evidence="4" id="KW-1185">Reference proteome</keyword>
<dbReference type="PANTHER" id="PTHR43434">
    <property type="entry name" value="PHOSPHOGLYCOLATE PHOSPHATASE"/>
    <property type="match status" value="1"/>
</dbReference>
<evidence type="ECO:0000256" key="2">
    <source>
        <dbReference type="ARBA" id="ARBA00022842"/>
    </source>
</evidence>
<dbReference type="SUPFAM" id="SSF56784">
    <property type="entry name" value="HAD-like"/>
    <property type="match status" value="1"/>
</dbReference>
<dbReference type="PANTHER" id="PTHR43434:SF1">
    <property type="entry name" value="PHOSPHOGLYCOLATE PHOSPHATASE"/>
    <property type="match status" value="1"/>
</dbReference>
<dbReference type="Pfam" id="PF13419">
    <property type="entry name" value="HAD_2"/>
    <property type="match status" value="1"/>
</dbReference>
<dbReference type="RefSeq" id="WP_046218367.1">
    <property type="nucleotide sequence ID" value="NZ_CP015328.1"/>
</dbReference>
<dbReference type="KEGG" id="beo:BEH_26550"/>
<dbReference type="InterPro" id="IPR023214">
    <property type="entry name" value="HAD_sf"/>
</dbReference>
<keyword evidence="1 3" id="KW-0378">Hydrolase</keyword>
<dbReference type="InterPro" id="IPR041492">
    <property type="entry name" value="HAD_2"/>
</dbReference>
<name>A0A2S1LZV7_9BACI</name>
<keyword evidence="3" id="KW-0614">Plasmid</keyword>
<evidence type="ECO:0000256" key="1">
    <source>
        <dbReference type="ARBA" id="ARBA00022801"/>
    </source>
</evidence>
<geneLocation type="plasmid" evidence="4">
    <name>pbeh6</name>
</geneLocation>